<sequence length="151" mass="16684">MALRAKSPIDSSRFSAARRSLFVNLKDQNATCQGKSDGYASFYIQDEQLFLYTSKAEKQQVFTDRSGMGMYFNFFLVRGIELKGWKINDAGELVFKDASMIACPNSINGAWSIWLAVGIAQPGGNKDCLPFTARTLPYGSCGTPVTCCYTQ</sequence>
<accession>A0ABR0SLK9</accession>
<keyword evidence="2" id="KW-1185">Reference proteome</keyword>
<protein>
    <submittedName>
        <fullName evidence="1">Cell wall protein phiA</fullName>
    </submittedName>
</protein>
<name>A0ABR0SLK9_9HYPO</name>
<gene>
    <name evidence="1" type="ORF">PT974_06484</name>
</gene>
<reference evidence="1 2" key="1">
    <citation type="submission" date="2024-01" db="EMBL/GenBank/DDBJ databases">
        <title>Complete genome of Cladobotryum mycophilum ATHUM6906.</title>
        <authorList>
            <person name="Christinaki A.C."/>
            <person name="Myridakis A.I."/>
            <person name="Kouvelis V.N."/>
        </authorList>
    </citation>
    <scope>NUCLEOTIDE SEQUENCE [LARGE SCALE GENOMIC DNA]</scope>
    <source>
        <strain evidence="1 2">ATHUM6906</strain>
    </source>
</reference>
<dbReference type="EMBL" id="JAVFKD010000012">
    <property type="protein sequence ID" value="KAK5993056.1"/>
    <property type="molecule type" value="Genomic_DNA"/>
</dbReference>
<dbReference type="Proteomes" id="UP001338125">
    <property type="component" value="Unassembled WGS sequence"/>
</dbReference>
<evidence type="ECO:0000313" key="1">
    <source>
        <dbReference type="EMBL" id="KAK5993056.1"/>
    </source>
</evidence>
<organism evidence="1 2">
    <name type="scientific">Cladobotryum mycophilum</name>
    <dbReference type="NCBI Taxonomy" id="491253"/>
    <lineage>
        <taxon>Eukaryota</taxon>
        <taxon>Fungi</taxon>
        <taxon>Dikarya</taxon>
        <taxon>Ascomycota</taxon>
        <taxon>Pezizomycotina</taxon>
        <taxon>Sordariomycetes</taxon>
        <taxon>Hypocreomycetidae</taxon>
        <taxon>Hypocreales</taxon>
        <taxon>Hypocreaceae</taxon>
        <taxon>Cladobotryum</taxon>
    </lineage>
</organism>
<evidence type="ECO:0000313" key="2">
    <source>
        <dbReference type="Proteomes" id="UP001338125"/>
    </source>
</evidence>
<proteinExistence type="predicted"/>
<comment type="caution">
    <text evidence="1">The sequence shown here is derived from an EMBL/GenBank/DDBJ whole genome shotgun (WGS) entry which is preliminary data.</text>
</comment>